<evidence type="ECO:0000256" key="2">
    <source>
        <dbReference type="ARBA" id="ARBA00010427"/>
    </source>
</evidence>
<comment type="similarity">
    <text evidence="2">Belongs to the CDC73 family.</text>
</comment>
<feature type="compositionally biased region" description="Polar residues" evidence="5">
    <location>
        <begin position="203"/>
        <end position="218"/>
    </location>
</feature>
<evidence type="ECO:0000313" key="8">
    <source>
        <dbReference type="EMBL" id="KAG2482472.1"/>
    </source>
</evidence>
<dbReference type="InterPro" id="IPR031336">
    <property type="entry name" value="CDC73_C"/>
</dbReference>
<dbReference type="Proteomes" id="UP000612055">
    <property type="component" value="Unassembled WGS sequence"/>
</dbReference>
<dbReference type="GO" id="GO:0006368">
    <property type="term" value="P:transcription elongation by RNA polymerase II"/>
    <property type="evidence" value="ECO:0007669"/>
    <property type="project" value="InterPro"/>
</dbReference>
<dbReference type="GO" id="GO:0032968">
    <property type="term" value="P:positive regulation of transcription elongation by RNA polymerase II"/>
    <property type="evidence" value="ECO:0007669"/>
    <property type="project" value="TreeGrafter"/>
</dbReference>
<evidence type="ECO:0000256" key="5">
    <source>
        <dbReference type="SAM" id="MobiDB-lite"/>
    </source>
</evidence>
<feature type="region of interest" description="Disordered" evidence="5">
    <location>
        <begin position="121"/>
        <end position="154"/>
    </location>
</feature>
<dbReference type="EMBL" id="JAEHOE010000219">
    <property type="protein sequence ID" value="KAG2482472.1"/>
    <property type="molecule type" value="Genomic_DNA"/>
</dbReference>
<evidence type="ECO:0000256" key="1">
    <source>
        <dbReference type="ARBA" id="ARBA00004123"/>
    </source>
</evidence>
<dbReference type="Pfam" id="PF16050">
    <property type="entry name" value="CDC73_N"/>
    <property type="match status" value="1"/>
</dbReference>
<accession>A0A836BN54</accession>
<keyword evidence="4" id="KW-0539">Nucleus</keyword>
<feature type="domain" description="Paf1 complex subunit Cdc73 N-terminal" evidence="7">
    <location>
        <begin position="2"/>
        <end position="96"/>
    </location>
</feature>
<feature type="region of interest" description="Disordered" evidence="5">
    <location>
        <begin position="190"/>
        <end position="220"/>
    </location>
</feature>
<feature type="compositionally biased region" description="Low complexity" evidence="5">
    <location>
        <begin position="284"/>
        <end position="297"/>
    </location>
</feature>
<dbReference type="InterPro" id="IPR007852">
    <property type="entry name" value="Cdc73/Parafibromin"/>
</dbReference>
<feature type="domain" description="Cell division control protein 73 C-terminal" evidence="6">
    <location>
        <begin position="324"/>
        <end position="481"/>
    </location>
</feature>
<dbReference type="GO" id="GO:0016593">
    <property type="term" value="C:Cdc73/Paf1 complex"/>
    <property type="evidence" value="ECO:0007669"/>
    <property type="project" value="InterPro"/>
</dbReference>
<dbReference type="PANTHER" id="PTHR12466:SF8">
    <property type="entry name" value="PARAFIBROMIN"/>
    <property type="match status" value="1"/>
</dbReference>
<sequence length="491" mass="51405">MDPLSVLKDFNTSSKLQLVKLAEGNVQFGDRYSFPATTPVYKAAGQATAYYSLQDVLFYLKNRQLKPQEYVMAASQAGVGSISIMDRKKVLDVLDGLAALDPGLVPVGVVALAGARGEAAEPAAKRQRVAGDDPAAQRGGREQERQLRSRNSMLLAPNKEFRKVLEVVLEVKKQVHKQGSAAAAAAAAAAKSAAKHAPPPAKGSSQPATQGHTSSSSRYGRDATADQLKAMAPGTGGALAVNMYGATGKAAPPPPPPVQGAAGYVPIRKSGSSAPAPAPGSGSGSKPHASAHGSKPGSAPPPGSKPGSKPGAPPGKGDAKKGGVPIIIVPSGLTSMINMYNARSFLEEGLFVPSAQAQAAAGGAPKPSSATFHRTAHRSSPVEYVVTDKAPAPNSPDWERVVAVIVQGAKWQFKDWPHKGAKEGDLVDALAKVCGFYVHYADEKVGQPVSDWNVRTIPLHRETRHKDMTSMLGLYRHLDTFLQSKRSTLTY</sequence>
<comment type="subcellular location">
    <subcellularLocation>
        <location evidence="1">Nucleus</location>
    </subcellularLocation>
</comment>
<gene>
    <name evidence="8" type="ORF">HYH03_018579</name>
</gene>
<evidence type="ECO:0000259" key="6">
    <source>
        <dbReference type="Pfam" id="PF05179"/>
    </source>
</evidence>
<dbReference type="InterPro" id="IPR038103">
    <property type="entry name" value="CDC73_C_sf"/>
</dbReference>
<dbReference type="OrthoDB" id="2186602at2759"/>
<keyword evidence="3" id="KW-0804">Transcription</keyword>
<evidence type="ECO:0000313" key="9">
    <source>
        <dbReference type="Proteomes" id="UP000612055"/>
    </source>
</evidence>
<dbReference type="Pfam" id="PF05179">
    <property type="entry name" value="CDC73_C"/>
    <property type="match status" value="1"/>
</dbReference>
<evidence type="ECO:0000256" key="4">
    <source>
        <dbReference type="ARBA" id="ARBA00023242"/>
    </source>
</evidence>
<feature type="compositionally biased region" description="Low complexity" evidence="5">
    <location>
        <begin position="259"/>
        <end position="275"/>
    </location>
</feature>
<comment type="caution">
    <text evidence="8">The sequence shown here is derived from an EMBL/GenBank/DDBJ whole genome shotgun (WGS) entry which is preliminary data.</text>
</comment>
<protein>
    <submittedName>
        <fullName evidence="8">Uncharacterized protein</fullName>
    </submittedName>
</protein>
<evidence type="ECO:0000259" key="7">
    <source>
        <dbReference type="Pfam" id="PF16050"/>
    </source>
</evidence>
<name>A0A836BN54_9CHLO</name>
<proteinExistence type="inferred from homology"/>
<dbReference type="AlphaFoldDB" id="A0A836BN54"/>
<dbReference type="InterPro" id="IPR032041">
    <property type="entry name" value="Cdc73_N"/>
</dbReference>
<dbReference type="Gene3D" id="3.40.50.11990">
    <property type="entry name" value="RNA polymerase II accessory factor, Cdc73 C-terminal domain"/>
    <property type="match status" value="1"/>
</dbReference>
<keyword evidence="9" id="KW-1185">Reference proteome</keyword>
<dbReference type="PANTHER" id="PTHR12466">
    <property type="entry name" value="CDC73 DOMAIN PROTEIN"/>
    <property type="match status" value="1"/>
</dbReference>
<evidence type="ECO:0000256" key="3">
    <source>
        <dbReference type="ARBA" id="ARBA00023163"/>
    </source>
</evidence>
<organism evidence="8 9">
    <name type="scientific">Edaphochlamys debaryana</name>
    <dbReference type="NCBI Taxonomy" id="47281"/>
    <lineage>
        <taxon>Eukaryota</taxon>
        <taxon>Viridiplantae</taxon>
        <taxon>Chlorophyta</taxon>
        <taxon>core chlorophytes</taxon>
        <taxon>Chlorophyceae</taxon>
        <taxon>CS clade</taxon>
        <taxon>Chlamydomonadales</taxon>
        <taxon>Chlamydomonadales incertae sedis</taxon>
        <taxon>Edaphochlamys</taxon>
    </lineage>
</organism>
<reference evidence="8" key="1">
    <citation type="journal article" date="2020" name="bioRxiv">
        <title>Comparative genomics of Chlamydomonas.</title>
        <authorList>
            <person name="Craig R.J."/>
            <person name="Hasan A.R."/>
            <person name="Ness R.W."/>
            <person name="Keightley P.D."/>
        </authorList>
    </citation>
    <scope>NUCLEOTIDE SEQUENCE</scope>
    <source>
        <strain evidence="8">CCAP 11/70</strain>
    </source>
</reference>
<dbReference type="GO" id="GO:0000993">
    <property type="term" value="F:RNA polymerase II complex binding"/>
    <property type="evidence" value="ECO:0007669"/>
    <property type="project" value="TreeGrafter"/>
</dbReference>
<feature type="region of interest" description="Disordered" evidence="5">
    <location>
        <begin position="249"/>
        <end position="323"/>
    </location>
</feature>